<dbReference type="EMBL" id="KY684109">
    <property type="protein sequence ID" value="ARF11593.1"/>
    <property type="molecule type" value="Genomic_DNA"/>
</dbReference>
<name>A0A1V0SIP7_9VIRU</name>
<accession>A0A1V0SIP7</accession>
<protein>
    <submittedName>
        <fullName evidence="1">Uncharacterized protein</fullName>
    </submittedName>
</protein>
<organism evidence="1">
    <name type="scientific">Klosneuvirus KNV1</name>
    <dbReference type="NCBI Taxonomy" id="1977640"/>
    <lineage>
        <taxon>Viruses</taxon>
        <taxon>Varidnaviria</taxon>
        <taxon>Bamfordvirae</taxon>
        <taxon>Nucleocytoviricota</taxon>
        <taxon>Megaviricetes</taxon>
        <taxon>Imitervirales</taxon>
        <taxon>Mimiviridae</taxon>
        <taxon>Klosneuvirinae</taxon>
        <taxon>Klosneuvirus</taxon>
    </lineage>
</organism>
<evidence type="ECO:0000313" key="1">
    <source>
        <dbReference type="EMBL" id="ARF11593.1"/>
    </source>
</evidence>
<proteinExistence type="predicted"/>
<reference evidence="1" key="1">
    <citation type="journal article" date="2017" name="Science">
        <title>Giant viruses with an expanded complement of translation system components.</title>
        <authorList>
            <person name="Schulz F."/>
            <person name="Yutin N."/>
            <person name="Ivanova N.N."/>
            <person name="Ortega D.R."/>
            <person name="Lee T.K."/>
            <person name="Vierheilig J."/>
            <person name="Daims H."/>
            <person name="Horn M."/>
            <person name="Wagner M."/>
            <person name="Jensen G.J."/>
            <person name="Kyrpides N.C."/>
            <person name="Koonin E.V."/>
            <person name="Woyke T."/>
        </authorList>
    </citation>
    <scope>NUCLEOTIDE SEQUENCE</scope>
    <source>
        <strain evidence="1">KNV1</strain>
    </source>
</reference>
<gene>
    <name evidence="1" type="ORF">Klosneuvirus_2_29</name>
</gene>
<sequence length="74" mass="8447">MDKCYVCGKLGNCVVVCDNSCGTKFCSIKCSDQDTHDCGEYCSECEHMMILLNNNWFCNYCKKNQTPKLLDDEI</sequence>